<evidence type="ECO:0000256" key="2">
    <source>
        <dbReference type="ARBA" id="ARBA00010492"/>
    </source>
</evidence>
<feature type="domain" description="Small ribosomal subunit protein mS41 SAM" evidence="6">
    <location>
        <begin position="39"/>
        <end position="94"/>
    </location>
</feature>
<dbReference type="SMART" id="SM01238">
    <property type="entry name" value="IGR"/>
    <property type="match status" value="1"/>
</dbReference>
<protein>
    <recommendedName>
        <fullName evidence="4">Small ribosomal subunit protein mS41</fullName>
    </recommendedName>
    <alternativeName>
        <fullName evidence="5">Protein FYV4, mitochondrial</fullName>
    </alternativeName>
</protein>
<evidence type="ECO:0000313" key="8">
    <source>
        <dbReference type="Proteomes" id="UP000009328"/>
    </source>
</evidence>
<dbReference type="Pfam" id="PF09597">
    <property type="entry name" value="SAM_Ribosomal_mS41"/>
    <property type="match status" value="1"/>
</dbReference>
<dbReference type="GO" id="GO:0005739">
    <property type="term" value="C:mitochondrion"/>
    <property type="evidence" value="ECO:0007669"/>
    <property type="project" value="UniProtKB-SubCell"/>
</dbReference>
<dbReference type="FunCoup" id="K0KRL7">
    <property type="interactions" value="140"/>
</dbReference>
<accession>K0KRL7</accession>
<evidence type="ECO:0000259" key="6">
    <source>
        <dbReference type="SMART" id="SM01238"/>
    </source>
</evidence>
<evidence type="ECO:0000256" key="4">
    <source>
        <dbReference type="ARBA" id="ARBA00035129"/>
    </source>
</evidence>
<dbReference type="AlphaFoldDB" id="K0KRL7"/>
<comment type="similarity">
    <text evidence="2">Belongs to the mitochondrion-specific ribosomal protein mS41 family.</text>
</comment>
<comment type="caution">
    <text evidence="7">The sequence shown here is derived from an EMBL/GenBank/DDBJ whole genome shotgun (WGS) entry which is preliminary data.</text>
</comment>
<dbReference type="PANTHER" id="PTHR28235:SF1">
    <property type="entry name" value="SMALL RIBOSOMAL SUBUNIT PROTEIN MS41"/>
    <property type="match status" value="1"/>
</dbReference>
<evidence type="ECO:0000256" key="1">
    <source>
        <dbReference type="ARBA" id="ARBA00004173"/>
    </source>
</evidence>
<keyword evidence="8" id="KW-1185">Reference proteome</keyword>
<keyword evidence="3" id="KW-0496">Mitochondrion</keyword>
<sequence length="143" mass="16777">MFSRIIRSNNALIQRASFSTQSALLRNAQPKPSAEIPTPEAFLNKIGRNTIEHLEHFPSWHALFNTTSRQMKEKGIDVQSRRYIINMLEKYRCGEPIKEFKKGKKSYFGGEYKRKEVTAKIWAEQRKQRYELLEAEDKANRGE</sequence>
<dbReference type="InterPro" id="IPR019083">
    <property type="entry name" value="SAM_Ribosomal_mS41"/>
</dbReference>
<dbReference type="EMBL" id="CAIF01000097">
    <property type="protein sequence ID" value="CCH43949.1"/>
    <property type="molecule type" value="Genomic_DNA"/>
</dbReference>
<dbReference type="InParanoid" id="K0KRL7"/>
<proteinExistence type="inferred from homology"/>
<organism evidence="7 8">
    <name type="scientific">Wickerhamomyces ciferrii (strain ATCC 14091 / BCRC 22168 / CBS 111 / JCM 3599 / NBRC 0793 / NRRL Y-1031 F-60-10)</name>
    <name type="common">Yeast</name>
    <name type="synonym">Pichia ciferrii</name>
    <dbReference type="NCBI Taxonomy" id="1206466"/>
    <lineage>
        <taxon>Eukaryota</taxon>
        <taxon>Fungi</taxon>
        <taxon>Dikarya</taxon>
        <taxon>Ascomycota</taxon>
        <taxon>Saccharomycotina</taxon>
        <taxon>Saccharomycetes</taxon>
        <taxon>Phaffomycetales</taxon>
        <taxon>Wickerhamomycetaceae</taxon>
        <taxon>Wickerhamomyces</taxon>
    </lineage>
</organism>
<reference evidence="7 8" key="1">
    <citation type="journal article" date="2012" name="Eukaryot. Cell">
        <title>Draft genome sequence of Wickerhamomyces ciferrii NRRL Y-1031 F-60-10.</title>
        <authorList>
            <person name="Schneider J."/>
            <person name="Andrea H."/>
            <person name="Blom J."/>
            <person name="Jaenicke S."/>
            <person name="Ruckert C."/>
            <person name="Schorsch C."/>
            <person name="Szczepanowski R."/>
            <person name="Farwick M."/>
            <person name="Goesmann A."/>
            <person name="Puhler A."/>
            <person name="Schaffer S."/>
            <person name="Tauch A."/>
            <person name="Kohler T."/>
            <person name="Brinkrolf K."/>
        </authorList>
    </citation>
    <scope>NUCLEOTIDE SEQUENCE [LARGE SCALE GENOMIC DNA]</scope>
    <source>
        <strain evidence="8">ATCC 14091 / BCRC 22168 / CBS 111 / JCM 3599 / NBRC 0793 / NRRL Y-1031 F-60-10</strain>
    </source>
</reference>
<comment type="subcellular location">
    <subcellularLocation>
        <location evidence="1">Mitochondrion</location>
    </subcellularLocation>
</comment>
<evidence type="ECO:0000313" key="7">
    <source>
        <dbReference type="EMBL" id="CCH43949.1"/>
    </source>
</evidence>
<dbReference type="InterPro" id="IPR039603">
    <property type="entry name" value="Ribosomal_mS41"/>
</dbReference>
<dbReference type="PANTHER" id="PTHR28235">
    <property type="entry name" value="PROTEIN FYV4, MITOCHONDRIAL"/>
    <property type="match status" value="1"/>
</dbReference>
<gene>
    <name evidence="7" type="ORF">BN7_3504</name>
</gene>
<dbReference type="STRING" id="1206466.K0KRL7"/>
<dbReference type="Proteomes" id="UP000009328">
    <property type="component" value="Unassembled WGS sequence"/>
</dbReference>
<dbReference type="eggNOG" id="ENOG502SCMV">
    <property type="taxonomic scope" value="Eukaryota"/>
</dbReference>
<dbReference type="HOGENOM" id="CLU_126121_2_0_1"/>
<name>K0KRL7_WICCF</name>
<evidence type="ECO:0000256" key="5">
    <source>
        <dbReference type="ARBA" id="ARBA00035341"/>
    </source>
</evidence>
<evidence type="ECO:0000256" key="3">
    <source>
        <dbReference type="ARBA" id="ARBA00023128"/>
    </source>
</evidence>